<dbReference type="RefSeq" id="WP_121442564.1">
    <property type="nucleotide sequence ID" value="NZ_RCDA01000003.1"/>
</dbReference>
<keyword evidence="3" id="KW-1185">Reference proteome</keyword>
<dbReference type="CDD" id="cd03112">
    <property type="entry name" value="CobW-like"/>
    <property type="match status" value="1"/>
</dbReference>
<gene>
    <name evidence="2" type="ORF">DFR31_2032</name>
</gene>
<reference evidence="2 3" key="1">
    <citation type="submission" date="2018-10" db="EMBL/GenBank/DDBJ databases">
        <title>Genomic Encyclopedia of Type Strains, Phase IV (KMG-IV): sequencing the most valuable type-strain genomes for metagenomic binning, comparative biology and taxonomic classification.</title>
        <authorList>
            <person name="Goeker M."/>
        </authorList>
    </citation>
    <scope>NUCLEOTIDE SEQUENCE [LARGE SCALE GENOMIC DNA]</scope>
    <source>
        <strain evidence="2 3">DSM 12769</strain>
    </source>
</reference>
<evidence type="ECO:0000313" key="3">
    <source>
        <dbReference type="Proteomes" id="UP000275461"/>
    </source>
</evidence>
<dbReference type="PANTHER" id="PTHR13748:SF46">
    <property type="entry name" value="ZINC CHAPERONE YEIR"/>
    <property type="match status" value="1"/>
</dbReference>
<dbReference type="Pfam" id="PF02492">
    <property type="entry name" value="cobW"/>
    <property type="match status" value="1"/>
</dbReference>
<dbReference type="InterPro" id="IPR051316">
    <property type="entry name" value="Zinc-reg_GTPase_activator"/>
</dbReference>
<protein>
    <submittedName>
        <fullName evidence="2">G3E family GTPase</fullName>
    </submittedName>
</protein>
<name>A0A498BXN8_9GAMM</name>
<dbReference type="OrthoDB" id="9808822at2"/>
<dbReference type="Gene3D" id="3.40.50.300">
    <property type="entry name" value="P-loop containing nucleotide triphosphate hydrolases"/>
    <property type="match status" value="1"/>
</dbReference>
<dbReference type="EMBL" id="RCDA01000003">
    <property type="protein sequence ID" value="RLK48155.1"/>
    <property type="molecule type" value="Genomic_DNA"/>
</dbReference>
<dbReference type="SUPFAM" id="SSF52540">
    <property type="entry name" value="P-loop containing nucleoside triphosphate hydrolases"/>
    <property type="match status" value="1"/>
</dbReference>
<evidence type="ECO:0000313" key="2">
    <source>
        <dbReference type="EMBL" id="RLK48155.1"/>
    </source>
</evidence>
<dbReference type="Proteomes" id="UP000275461">
    <property type="component" value="Unassembled WGS sequence"/>
</dbReference>
<dbReference type="GO" id="GO:0005737">
    <property type="term" value="C:cytoplasm"/>
    <property type="evidence" value="ECO:0007669"/>
    <property type="project" value="TreeGrafter"/>
</dbReference>
<organism evidence="2 3">
    <name type="scientific">Alkalispirillum mobile</name>
    <dbReference type="NCBI Taxonomy" id="85925"/>
    <lineage>
        <taxon>Bacteria</taxon>
        <taxon>Pseudomonadati</taxon>
        <taxon>Pseudomonadota</taxon>
        <taxon>Gammaproteobacteria</taxon>
        <taxon>Chromatiales</taxon>
        <taxon>Ectothiorhodospiraceae</taxon>
        <taxon>Alkalispirillum</taxon>
    </lineage>
</organism>
<evidence type="ECO:0000259" key="1">
    <source>
        <dbReference type="Pfam" id="PF02492"/>
    </source>
</evidence>
<comment type="caution">
    <text evidence="2">The sequence shown here is derived from an EMBL/GenBank/DDBJ whole genome shotgun (WGS) entry which is preliminary data.</text>
</comment>
<feature type="domain" description="CobW/HypB/UreG nucleotide-binding" evidence="1">
    <location>
        <begin position="13"/>
        <end position="170"/>
    </location>
</feature>
<accession>A0A498BXN8</accession>
<sequence length="347" mass="37936">MAGTGGRRPIKTNLITGFLGTGKTTTIRGLLANRPAEERWAVLVNEFGEIGVDGGLLEDTGVALEEIPGGCLCCVSANLFTVGLDRLIRHARPDRILIEPTGLGHPAEIIRTLTTLPYDRLLDLRATVTLMDARHLASTRHREHPNWNDQIYLADVLLANKADLYDHADRVALQGFVAERPAPRPRVIETRHGRMAPALLDQPRLDRGGALFPEVRAFQARQAARTGDHHHAHNHAGPGDAAGEAWVFIDNRADDFVGRSWLLPTYCCLDHAALAQLIDGLGAERVKGILRTDQGWQQINRVGGEGGLSAGRAPADGGRPRLEVIHHTTDTTDLDALDRGLRNAERY</sequence>
<dbReference type="InterPro" id="IPR003495">
    <property type="entry name" value="CobW/HypB/UreG_nucleotide-bd"/>
</dbReference>
<dbReference type="InterPro" id="IPR027417">
    <property type="entry name" value="P-loop_NTPase"/>
</dbReference>
<dbReference type="AlphaFoldDB" id="A0A498BXN8"/>
<dbReference type="PANTHER" id="PTHR13748">
    <property type="entry name" value="COBW-RELATED"/>
    <property type="match status" value="1"/>
</dbReference>
<proteinExistence type="predicted"/>